<gene>
    <name evidence="2" type="ORF">POF50_019205</name>
</gene>
<accession>A0AA90HB15</accession>
<evidence type="ECO:0000313" key="2">
    <source>
        <dbReference type="EMBL" id="MDI5971437.1"/>
    </source>
</evidence>
<dbReference type="AlphaFoldDB" id="A0AA90HB15"/>
<keyword evidence="1" id="KW-1133">Transmembrane helix</keyword>
<dbReference type="RefSeq" id="WP_282698841.1">
    <property type="nucleotide sequence ID" value="NZ_JABXJJ020000022.1"/>
</dbReference>
<feature type="transmembrane region" description="Helical" evidence="1">
    <location>
        <begin position="99"/>
        <end position="119"/>
    </location>
</feature>
<dbReference type="EMBL" id="JABXJJ020000022">
    <property type="protein sequence ID" value="MDI5971437.1"/>
    <property type="molecule type" value="Genomic_DNA"/>
</dbReference>
<keyword evidence="1" id="KW-0812">Transmembrane</keyword>
<protein>
    <submittedName>
        <fullName evidence="2">Uncharacterized protein</fullName>
    </submittedName>
</protein>
<comment type="caution">
    <text evidence="2">The sequence shown here is derived from an EMBL/GenBank/DDBJ whole genome shotgun (WGS) entry which is preliminary data.</text>
</comment>
<evidence type="ECO:0000256" key="1">
    <source>
        <dbReference type="SAM" id="Phobius"/>
    </source>
</evidence>
<name>A0AA90HB15_9ACTN</name>
<feature type="transmembrane region" description="Helical" evidence="1">
    <location>
        <begin position="27"/>
        <end position="47"/>
    </location>
</feature>
<sequence>MSDETSHTAPAADGRAAAVRRGRVRPWVWGLVVCVAGAFTAYVRAFLAVSGLTDSGGGCGMGRERDFVRLDVRDFPPAARCLLRDGTAHDLVPSWTAPVLVAGLAGAVLCAAVALCLTLRRHRTTTPAA</sequence>
<keyword evidence="1" id="KW-0472">Membrane</keyword>
<proteinExistence type="predicted"/>
<reference evidence="2" key="1">
    <citation type="submission" date="2023-05" db="EMBL/GenBank/DDBJ databases">
        <title>Streptantibioticus silvisoli sp. nov., acidotolerant actinomycetes 1 from pine litter.</title>
        <authorList>
            <person name="Swiecimska M."/>
            <person name="Golinska P."/>
            <person name="Sangal V."/>
            <person name="Wachnowicz B."/>
            <person name="Goodfellow M."/>
        </authorList>
    </citation>
    <scope>NUCLEOTIDE SEQUENCE</scope>
    <source>
        <strain evidence="2">SL13</strain>
    </source>
</reference>
<organism evidence="2">
    <name type="scientific">Streptantibioticus silvisoli</name>
    <dbReference type="NCBI Taxonomy" id="2705255"/>
    <lineage>
        <taxon>Bacteria</taxon>
        <taxon>Bacillati</taxon>
        <taxon>Actinomycetota</taxon>
        <taxon>Actinomycetes</taxon>
        <taxon>Kitasatosporales</taxon>
        <taxon>Streptomycetaceae</taxon>
        <taxon>Streptantibioticus</taxon>
    </lineage>
</organism>